<feature type="non-terminal residue" evidence="3">
    <location>
        <position position="1"/>
    </location>
</feature>
<organism evidence="3 4">
    <name type="scientific">Puccinia striiformis f. sp. tritici PST-78</name>
    <dbReference type="NCBI Taxonomy" id="1165861"/>
    <lineage>
        <taxon>Eukaryota</taxon>
        <taxon>Fungi</taxon>
        <taxon>Dikarya</taxon>
        <taxon>Basidiomycota</taxon>
        <taxon>Pucciniomycotina</taxon>
        <taxon>Pucciniomycetes</taxon>
        <taxon>Pucciniales</taxon>
        <taxon>Pucciniaceae</taxon>
        <taxon>Puccinia</taxon>
    </lineage>
</organism>
<evidence type="ECO:0000313" key="3">
    <source>
        <dbReference type="EMBL" id="KNE90104.1"/>
    </source>
</evidence>
<keyword evidence="2" id="KW-1133">Transmembrane helix</keyword>
<sequence>GDALSLALSKVNPHLLLAEAVGPVPFQQVNLAASLYLVNSYKLITHSKSANLAPGLRFTMRYILTIFIISLAFSLVSSAAHKTSHDVPFGDQATDDELGPDTDS</sequence>
<dbReference type="EMBL" id="AJIL01000276">
    <property type="protein sequence ID" value="KNE90104.1"/>
    <property type="molecule type" value="Genomic_DNA"/>
</dbReference>
<dbReference type="OrthoDB" id="10586728at2759"/>
<feature type="compositionally biased region" description="Acidic residues" evidence="1">
    <location>
        <begin position="93"/>
        <end position="104"/>
    </location>
</feature>
<proteinExistence type="predicted"/>
<name>A0A0L0UTQ5_9BASI</name>
<evidence type="ECO:0000256" key="1">
    <source>
        <dbReference type="SAM" id="MobiDB-lite"/>
    </source>
</evidence>
<evidence type="ECO:0000256" key="2">
    <source>
        <dbReference type="SAM" id="Phobius"/>
    </source>
</evidence>
<feature type="region of interest" description="Disordered" evidence="1">
    <location>
        <begin position="83"/>
        <end position="104"/>
    </location>
</feature>
<evidence type="ECO:0000313" key="4">
    <source>
        <dbReference type="Proteomes" id="UP000054564"/>
    </source>
</evidence>
<gene>
    <name evidence="3" type="ORF">PSTG_16445</name>
</gene>
<keyword evidence="2" id="KW-0472">Membrane</keyword>
<accession>A0A0L0UTQ5</accession>
<reference evidence="4" key="1">
    <citation type="submission" date="2014-03" db="EMBL/GenBank/DDBJ databases">
        <title>The Genome Sequence of Puccinia striiformis f. sp. tritici PST-78.</title>
        <authorList>
            <consortium name="The Broad Institute Genome Sequencing Platform"/>
            <person name="Cuomo C."/>
            <person name="Hulbert S."/>
            <person name="Chen X."/>
            <person name="Walker B."/>
            <person name="Young S.K."/>
            <person name="Zeng Q."/>
            <person name="Gargeya S."/>
            <person name="Fitzgerald M."/>
            <person name="Haas B."/>
            <person name="Abouelleil A."/>
            <person name="Alvarado L."/>
            <person name="Arachchi H.M."/>
            <person name="Berlin A.M."/>
            <person name="Chapman S.B."/>
            <person name="Goldberg J."/>
            <person name="Griggs A."/>
            <person name="Gujja S."/>
            <person name="Hansen M."/>
            <person name="Howarth C."/>
            <person name="Imamovic A."/>
            <person name="Larimer J."/>
            <person name="McCowan C."/>
            <person name="Montmayeur A."/>
            <person name="Murphy C."/>
            <person name="Neiman D."/>
            <person name="Pearson M."/>
            <person name="Priest M."/>
            <person name="Roberts A."/>
            <person name="Saif S."/>
            <person name="Shea T."/>
            <person name="Sisk P."/>
            <person name="Sykes S."/>
            <person name="Wortman J."/>
            <person name="Nusbaum C."/>
            <person name="Birren B."/>
        </authorList>
    </citation>
    <scope>NUCLEOTIDE SEQUENCE [LARGE SCALE GENOMIC DNA]</scope>
    <source>
        <strain evidence="4">race PST-78</strain>
    </source>
</reference>
<dbReference type="AlphaFoldDB" id="A0A0L0UTQ5"/>
<dbReference type="Proteomes" id="UP000054564">
    <property type="component" value="Unassembled WGS sequence"/>
</dbReference>
<feature type="transmembrane region" description="Helical" evidence="2">
    <location>
        <begin position="62"/>
        <end position="80"/>
    </location>
</feature>
<protein>
    <submittedName>
        <fullName evidence="3">Uncharacterized protein</fullName>
    </submittedName>
</protein>
<keyword evidence="2" id="KW-0812">Transmembrane</keyword>
<keyword evidence="4" id="KW-1185">Reference proteome</keyword>
<comment type="caution">
    <text evidence="3">The sequence shown here is derived from an EMBL/GenBank/DDBJ whole genome shotgun (WGS) entry which is preliminary data.</text>
</comment>